<evidence type="ECO:0000256" key="1">
    <source>
        <dbReference type="SAM" id="Phobius"/>
    </source>
</evidence>
<organism evidence="2 3">
    <name type="scientific">Leishmania panamensis</name>
    <dbReference type="NCBI Taxonomy" id="5679"/>
    <lineage>
        <taxon>Eukaryota</taxon>
        <taxon>Discoba</taxon>
        <taxon>Euglenozoa</taxon>
        <taxon>Kinetoplastea</taxon>
        <taxon>Metakinetoplastina</taxon>
        <taxon>Trypanosomatida</taxon>
        <taxon>Trypanosomatidae</taxon>
        <taxon>Leishmaniinae</taxon>
        <taxon>Leishmania</taxon>
        <taxon>Leishmania guyanensis species complex</taxon>
    </lineage>
</organism>
<protein>
    <submittedName>
        <fullName evidence="2">Uncharacterized protein</fullName>
    </submittedName>
</protein>
<keyword evidence="1" id="KW-1133">Transmembrane helix</keyword>
<feature type="transmembrane region" description="Helical" evidence="1">
    <location>
        <begin position="175"/>
        <end position="194"/>
    </location>
</feature>
<dbReference type="GeneID" id="22574745"/>
<feature type="transmembrane region" description="Helical" evidence="1">
    <location>
        <begin position="36"/>
        <end position="65"/>
    </location>
</feature>
<proteinExistence type="predicted"/>
<dbReference type="VEuPathDB" id="TriTrypDB:LPMP_205330"/>
<dbReference type="AlphaFoldDB" id="A0A088RQ84"/>
<dbReference type="Proteomes" id="UP000063063">
    <property type="component" value="Chromosome 20"/>
</dbReference>
<dbReference type="EMBL" id="CP009389">
    <property type="protein sequence ID" value="AIN98025.1"/>
    <property type="molecule type" value="Genomic_DNA"/>
</dbReference>
<dbReference type="RefSeq" id="XP_010698732.1">
    <property type="nucleotide sequence ID" value="XM_010700430.1"/>
</dbReference>
<evidence type="ECO:0000313" key="2">
    <source>
        <dbReference type="EMBL" id="AIN98025.1"/>
    </source>
</evidence>
<accession>A0A088RQ84</accession>
<gene>
    <name evidence="2" type="ORF">LPMP_205330</name>
</gene>
<keyword evidence="3" id="KW-1185">Reference proteome</keyword>
<keyword evidence="1" id="KW-0812">Transmembrane</keyword>
<evidence type="ECO:0000313" key="3">
    <source>
        <dbReference type="Proteomes" id="UP000063063"/>
    </source>
</evidence>
<name>A0A088RQ84_LEIPA</name>
<feature type="transmembrane region" description="Helical" evidence="1">
    <location>
        <begin position="228"/>
        <end position="253"/>
    </location>
</feature>
<reference evidence="2 3" key="1">
    <citation type="journal article" date="2015" name="Sci. Rep.">
        <title>The genome of Leishmania panamensis: insights into genomics of the L. (Viannia) subgenus.</title>
        <authorList>
            <person name="Llanes A."/>
            <person name="Restrepo C.M."/>
            <person name="Vecchio G.D."/>
            <person name="Anguizola F.J."/>
            <person name="Lleonart R."/>
        </authorList>
    </citation>
    <scope>NUCLEOTIDE SEQUENCE [LARGE SCALE GENOMIC DNA]</scope>
    <source>
        <strain evidence="2 3">MHOM/PA/94/PSC-1</strain>
    </source>
</reference>
<dbReference type="OrthoDB" id="270485at2759"/>
<dbReference type="VEuPathDB" id="TriTrypDB:LPAL13_200060100"/>
<keyword evidence="1" id="KW-0472">Membrane</keyword>
<dbReference type="eggNOG" id="ENOG502SGYZ">
    <property type="taxonomic scope" value="Eukaryota"/>
</dbReference>
<sequence>MQRLDIEQQFRLREAEKTQRQAAETALSLSYLHEEYYAAASNAIILFSGICATTGVLFLASALLIKTRLTNTVRMSFQCSGVSLIPQWTSPSVFSICMAVWMGLLGMQVVCDVLREVAQQHYRTIKETNVSSLADVSLLHRIHVGTVNPHPLWGLSTEITEQYPPLIQWVMTPTALLFAAQYAGMVCIWCYMLFFGRPPEAGLMGALLAFFPSFYEALLLSGNEPHRWVVWVTLVNFTLALVCLWSFGAPLVWREYREVMKELQGHTAQALFKDRSETRKMHARGAARVGGACKKWKQS</sequence>
<dbReference type="KEGG" id="lpan:LPMP_205330"/>